<accession>K2MXM2</accession>
<evidence type="ECO:0000259" key="2">
    <source>
        <dbReference type="Pfam" id="PF13859"/>
    </source>
</evidence>
<sequence>MCLPLPRALFKRNEGEDGLNGFASELLTLTGEQTKKELDTNQMRTQLLEECSSNEGKCLTQIVPQANLQSQTKVLFIRPTTVVNGSEIYMLAGIYVSKGDVTGETSAGVRWRLLLSRGNVSDEDSKKRIQWHDIDALQSMYNIQQEASLRDLIAGGGSGVKMEDGTLFFPVEGTKSNGATAETTTVSLVLNSSVNDGWKLSKEISDGGCSDPSLVKWEKDKLIMMTACDDGRRKVYESGDKGESWTEALGTLSRVWGNKHKGHEKGVRSGFITATIENRNVMLVTLPVYSKEQGKEDNGKGSLHLWLTDNTHIVDIGPVSEKDDDVTSSSLLYKSGKVNNEEELIALYEKKKEGTGEASLSYGMVSVLLTAQLQQVKEVLKTWKKVDGRVFKLCSSFLAAKVTSPGHACSANVKITAGLVGFFPATSLGTHGGTSTSG</sequence>
<dbReference type="GO" id="GO:0006689">
    <property type="term" value="P:ganglioside catabolic process"/>
    <property type="evidence" value="ECO:0007669"/>
    <property type="project" value="TreeGrafter"/>
</dbReference>
<dbReference type="GO" id="GO:0005737">
    <property type="term" value="C:cytoplasm"/>
    <property type="evidence" value="ECO:0007669"/>
    <property type="project" value="TreeGrafter"/>
</dbReference>
<dbReference type="InterPro" id="IPR011040">
    <property type="entry name" value="Sialidase"/>
</dbReference>
<dbReference type="PRINTS" id="PR01803">
    <property type="entry name" value="TCSIALIDASE"/>
</dbReference>
<evidence type="ECO:0000313" key="3">
    <source>
        <dbReference type="EMBL" id="EKF30539.1"/>
    </source>
</evidence>
<dbReference type="InterPro" id="IPR026856">
    <property type="entry name" value="Sialidase_fam"/>
</dbReference>
<reference evidence="3 4" key="1">
    <citation type="journal article" date="2012" name="BMC Genomics">
        <title>Comparative genomic analysis of human infective Trypanosoma cruzi lineages with the bat-restricted subspecies T. cruzi marinkellei.</title>
        <authorList>
            <person name="Franzen O."/>
            <person name="Talavera-Lopez C."/>
            <person name="Ochaya S."/>
            <person name="Butler C.E."/>
            <person name="Messenger L.A."/>
            <person name="Lewis M.D."/>
            <person name="Llewellyn M.S."/>
            <person name="Marinkelle C.J."/>
            <person name="Tyler K.M."/>
            <person name="Miles M.A."/>
            <person name="Andersson B."/>
        </authorList>
    </citation>
    <scope>NUCLEOTIDE SEQUENCE [LARGE SCALE GENOMIC DNA]</scope>
    <source>
        <strain evidence="3 4">B7</strain>
    </source>
</reference>
<evidence type="ECO:0000256" key="1">
    <source>
        <dbReference type="ARBA" id="ARBA00022737"/>
    </source>
</evidence>
<proteinExistence type="predicted"/>
<comment type="caution">
    <text evidence="3">The sequence shown here is derived from an EMBL/GenBank/DDBJ whole genome shotgun (WGS) entry which is preliminary data.</text>
</comment>
<feature type="domain" description="Sialidase" evidence="2">
    <location>
        <begin position="28"/>
        <end position="349"/>
    </location>
</feature>
<name>K2MXM2_TRYCR</name>
<dbReference type="Proteomes" id="UP000007350">
    <property type="component" value="Unassembled WGS sequence"/>
</dbReference>
<dbReference type="EMBL" id="AHKC01011992">
    <property type="protein sequence ID" value="EKF30539.1"/>
    <property type="molecule type" value="Genomic_DNA"/>
</dbReference>
<dbReference type="SUPFAM" id="SSF50939">
    <property type="entry name" value="Sialidases"/>
    <property type="match status" value="1"/>
</dbReference>
<organism evidence="3 4">
    <name type="scientific">Trypanosoma cruzi marinkellei</name>
    <dbReference type="NCBI Taxonomy" id="85056"/>
    <lineage>
        <taxon>Eukaryota</taxon>
        <taxon>Discoba</taxon>
        <taxon>Euglenozoa</taxon>
        <taxon>Kinetoplastea</taxon>
        <taxon>Metakinetoplastina</taxon>
        <taxon>Trypanosomatida</taxon>
        <taxon>Trypanosomatidae</taxon>
        <taxon>Trypanosoma</taxon>
        <taxon>Schizotrypanum</taxon>
    </lineage>
</organism>
<dbReference type="GO" id="GO:0009313">
    <property type="term" value="P:oligosaccharide catabolic process"/>
    <property type="evidence" value="ECO:0007669"/>
    <property type="project" value="TreeGrafter"/>
</dbReference>
<protein>
    <submittedName>
        <fullName evidence="3">Trans-sialidase, putative</fullName>
    </submittedName>
</protein>
<dbReference type="AlphaFoldDB" id="K2MXM2"/>
<keyword evidence="1" id="KW-0677">Repeat</keyword>
<evidence type="ECO:0000313" key="4">
    <source>
        <dbReference type="Proteomes" id="UP000007350"/>
    </source>
</evidence>
<dbReference type="GO" id="GO:0004308">
    <property type="term" value="F:exo-alpha-sialidase activity"/>
    <property type="evidence" value="ECO:0007669"/>
    <property type="project" value="InterPro"/>
</dbReference>
<dbReference type="PANTHER" id="PTHR10628:SF30">
    <property type="entry name" value="EXO-ALPHA-SIALIDASE"/>
    <property type="match status" value="1"/>
</dbReference>
<dbReference type="GO" id="GO:0016020">
    <property type="term" value="C:membrane"/>
    <property type="evidence" value="ECO:0007669"/>
    <property type="project" value="TreeGrafter"/>
</dbReference>
<dbReference type="InterPro" id="IPR036278">
    <property type="entry name" value="Sialidase_sf"/>
</dbReference>
<gene>
    <name evidence="3" type="ORF">MOQ_005648</name>
</gene>
<dbReference type="Pfam" id="PF13859">
    <property type="entry name" value="BNR_3"/>
    <property type="match status" value="1"/>
</dbReference>
<keyword evidence="4" id="KW-1185">Reference proteome</keyword>
<dbReference type="PANTHER" id="PTHR10628">
    <property type="entry name" value="SIALIDASE"/>
    <property type="match status" value="1"/>
</dbReference>
<dbReference type="CDD" id="cd15482">
    <property type="entry name" value="Sialidase_non-viral"/>
    <property type="match status" value="1"/>
</dbReference>
<dbReference type="InterPro" id="IPR008377">
    <property type="entry name" value="Sialidase_trypan"/>
</dbReference>
<dbReference type="Gene3D" id="2.120.10.10">
    <property type="match status" value="1"/>
</dbReference>